<dbReference type="AlphaFoldDB" id="A0A0A0I6A3"/>
<keyword evidence="2" id="KW-0808">Transferase</keyword>
<dbReference type="GO" id="GO:0016747">
    <property type="term" value="F:acyltransferase activity, transferring groups other than amino-acyl groups"/>
    <property type="evidence" value="ECO:0007669"/>
    <property type="project" value="InterPro"/>
</dbReference>
<dbReference type="Proteomes" id="UP000030012">
    <property type="component" value="Unassembled WGS sequence"/>
</dbReference>
<dbReference type="Gene3D" id="3.40.630.30">
    <property type="match status" value="1"/>
</dbReference>
<dbReference type="EMBL" id="JENJ01000046">
    <property type="protein sequence ID" value="KGM95180.1"/>
    <property type="molecule type" value="Genomic_DNA"/>
</dbReference>
<reference evidence="2 3" key="1">
    <citation type="submission" date="2014-01" db="EMBL/GenBank/DDBJ databases">
        <title>Plasmidome dynamics in the species complex Clostridium novyi sensu lato converts strains of independent lineages into distinctly different pathogens.</title>
        <authorList>
            <person name="Skarin H."/>
            <person name="Segerman B."/>
        </authorList>
    </citation>
    <scope>NUCLEOTIDE SEQUENCE [LARGE SCALE GENOMIC DNA]</scope>
    <source>
        <strain evidence="2 3">4552</strain>
    </source>
</reference>
<dbReference type="InterPro" id="IPR016181">
    <property type="entry name" value="Acyl_CoA_acyltransferase"/>
</dbReference>
<accession>A0A0A0I6A3</accession>
<evidence type="ECO:0000259" key="1">
    <source>
        <dbReference type="PROSITE" id="PS51186"/>
    </source>
</evidence>
<comment type="caution">
    <text evidence="2">The sequence shown here is derived from an EMBL/GenBank/DDBJ whole genome shotgun (WGS) entry which is preliminary data.</text>
</comment>
<name>A0A0A0I6A3_CLONO</name>
<gene>
    <name evidence="2" type="ORF">Z968_09780</name>
</gene>
<dbReference type="Pfam" id="PF13673">
    <property type="entry name" value="Acetyltransf_10"/>
    <property type="match status" value="1"/>
</dbReference>
<dbReference type="OrthoDB" id="9775804at2"/>
<dbReference type="RefSeq" id="WP_039255851.1">
    <property type="nucleotide sequence ID" value="NZ_JENJ01000046.1"/>
</dbReference>
<evidence type="ECO:0000313" key="2">
    <source>
        <dbReference type="EMBL" id="KGM95180.1"/>
    </source>
</evidence>
<dbReference type="SUPFAM" id="SSF55729">
    <property type="entry name" value="Acyl-CoA N-acyltransferases (Nat)"/>
    <property type="match status" value="1"/>
</dbReference>
<protein>
    <submittedName>
        <fullName evidence="2">Spermidine acetyltransferase</fullName>
    </submittedName>
</protein>
<feature type="domain" description="N-acetyltransferase" evidence="1">
    <location>
        <begin position="2"/>
        <end position="146"/>
    </location>
</feature>
<dbReference type="PROSITE" id="PS51186">
    <property type="entry name" value="GNAT"/>
    <property type="match status" value="1"/>
</dbReference>
<proteinExistence type="predicted"/>
<evidence type="ECO:0000313" key="3">
    <source>
        <dbReference type="Proteomes" id="UP000030012"/>
    </source>
</evidence>
<dbReference type="InterPro" id="IPR000182">
    <property type="entry name" value="GNAT_dom"/>
</dbReference>
<organism evidence="2 3">
    <name type="scientific">Clostridium novyi A str. 4552</name>
    <dbReference type="NCBI Taxonomy" id="1444289"/>
    <lineage>
        <taxon>Bacteria</taxon>
        <taxon>Bacillati</taxon>
        <taxon>Bacillota</taxon>
        <taxon>Clostridia</taxon>
        <taxon>Eubacteriales</taxon>
        <taxon>Clostridiaceae</taxon>
        <taxon>Clostridium</taxon>
    </lineage>
</organism>
<sequence>MEEYRNFKEVHLKECSKMYPSIFNEEPWKESWTEDIAYKRLKEVYDTPNFFGITYIKDEKIIGAILGNIEHWDIGEKYILKEFFIDSKCQGNGLGRKMLGELEKRLSELSVKSIELNTLMGRSTEGFYSQNGYEVNKQMIVMEKYK</sequence>